<evidence type="ECO:0000313" key="2">
    <source>
        <dbReference type="Proteomes" id="UP000235965"/>
    </source>
</evidence>
<accession>A0A2J7R4W3</accession>
<dbReference type="SUPFAM" id="SSF52266">
    <property type="entry name" value="SGNH hydrolase"/>
    <property type="match status" value="1"/>
</dbReference>
<dbReference type="InterPro" id="IPR036514">
    <property type="entry name" value="SGNH_hydro_sf"/>
</dbReference>
<dbReference type="OrthoDB" id="6624170at2759"/>
<comment type="caution">
    <text evidence="1">The sequence shown here is derived from an EMBL/GenBank/DDBJ whole genome shotgun (WGS) entry which is preliminary data.</text>
</comment>
<dbReference type="Gene3D" id="3.40.50.1110">
    <property type="entry name" value="SGNH hydrolase"/>
    <property type="match status" value="1"/>
</dbReference>
<dbReference type="EMBL" id="NEVH01007401">
    <property type="protein sequence ID" value="PNF35876.1"/>
    <property type="molecule type" value="Genomic_DNA"/>
</dbReference>
<sequence>MLQPDIYNLEEKNLQTALPKLTKAIPTIINGVISAKHNNFIGHKLTKDSQQKFDHKIVIIGNSHAHGCANNVKTNLSDNYRTEGIVKPGAFMSTLMTSGTGVIKESTNKDKMVLWGGANDISSNNTSEGVKHITNFVKINRHTNIILMSAPHRYDLPEWSCVNCEVQSFNRKLMKLMKPFEHVNVVNLVMERECYTKHGQHMNKRGKRKVASQLAMLITTILQEQRTVPICLHWKNNLEDEKPQALGEYSISINSLKKIVSDKEIVTCNVIRQDVSTEEAKESSEKGIQLGSTENLEYPSVKVVRSSKRLKKTTTVTKKNDFLGEKERV</sequence>
<gene>
    <name evidence="1" type="ORF">B7P43_G09254</name>
</gene>
<protein>
    <submittedName>
        <fullName evidence="1">Uncharacterized protein</fullName>
    </submittedName>
</protein>
<dbReference type="AlphaFoldDB" id="A0A2J7R4W3"/>
<keyword evidence="2" id="KW-1185">Reference proteome</keyword>
<organism evidence="1 2">
    <name type="scientific">Cryptotermes secundus</name>
    <dbReference type="NCBI Taxonomy" id="105785"/>
    <lineage>
        <taxon>Eukaryota</taxon>
        <taxon>Metazoa</taxon>
        <taxon>Ecdysozoa</taxon>
        <taxon>Arthropoda</taxon>
        <taxon>Hexapoda</taxon>
        <taxon>Insecta</taxon>
        <taxon>Pterygota</taxon>
        <taxon>Neoptera</taxon>
        <taxon>Polyneoptera</taxon>
        <taxon>Dictyoptera</taxon>
        <taxon>Blattodea</taxon>
        <taxon>Blattoidea</taxon>
        <taxon>Termitoidae</taxon>
        <taxon>Kalotermitidae</taxon>
        <taxon>Cryptotermitinae</taxon>
        <taxon>Cryptotermes</taxon>
    </lineage>
</organism>
<reference evidence="1 2" key="1">
    <citation type="submission" date="2017-12" db="EMBL/GenBank/DDBJ databases">
        <title>Hemimetabolous genomes reveal molecular basis of termite eusociality.</title>
        <authorList>
            <person name="Harrison M.C."/>
            <person name="Jongepier E."/>
            <person name="Robertson H.M."/>
            <person name="Arning N."/>
            <person name="Bitard-Feildel T."/>
            <person name="Chao H."/>
            <person name="Childers C.P."/>
            <person name="Dinh H."/>
            <person name="Doddapaneni H."/>
            <person name="Dugan S."/>
            <person name="Gowin J."/>
            <person name="Greiner C."/>
            <person name="Han Y."/>
            <person name="Hu H."/>
            <person name="Hughes D.S.T."/>
            <person name="Huylmans A.-K."/>
            <person name="Kemena C."/>
            <person name="Kremer L.P.M."/>
            <person name="Lee S.L."/>
            <person name="Lopez-Ezquerra A."/>
            <person name="Mallet L."/>
            <person name="Monroy-Kuhn J.M."/>
            <person name="Moser A."/>
            <person name="Murali S.C."/>
            <person name="Muzny D.M."/>
            <person name="Otani S."/>
            <person name="Piulachs M.-D."/>
            <person name="Poelchau M."/>
            <person name="Qu J."/>
            <person name="Schaub F."/>
            <person name="Wada-Katsumata A."/>
            <person name="Worley K.C."/>
            <person name="Xie Q."/>
            <person name="Ylla G."/>
            <person name="Poulsen M."/>
            <person name="Gibbs R.A."/>
            <person name="Schal C."/>
            <person name="Richards S."/>
            <person name="Belles X."/>
            <person name="Korb J."/>
            <person name="Bornberg-Bauer E."/>
        </authorList>
    </citation>
    <scope>NUCLEOTIDE SEQUENCE [LARGE SCALE GENOMIC DNA]</scope>
    <source>
        <tissue evidence="1">Whole body</tissue>
    </source>
</reference>
<dbReference type="STRING" id="105785.A0A2J7R4W3"/>
<proteinExistence type="predicted"/>
<dbReference type="InParanoid" id="A0A2J7R4W3"/>
<evidence type="ECO:0000313" key="1">
    <source>
        <dbReference type="EMBL" id="PNF35876.1"/>
    </source>
</evidence>
<name>A0A2J7R4W3_9NEOP</name>
<dbReference type="Proteomes" id="UP000235965">
    <property type="component" value="Unassembled WGS sequence"/>
</dbReference>